<name>A0AAJ0H5B4_9PEZI</name>
<evidence type="ECO:0000313" key="3">
    <source>
        <dbReference type="Proteomes" id="UP001275084"/>
    </source>
</evidence>
<evidence type="ECO:0000256" key="1">
    <source>
        <dbReference type="SAM" id="MobiDB-lite"/>
    </source>
</evidence>
<protein>
    <submittedName>
        <fullName evidence="2">Uncharacterized protein</fullName>
    </submittedName>
</protein>
<dbReference type="Proteomes" id="UP001275084">
    <property type="component" value="Unassembled WGS sequence"/>
</dbReference>
<reference evidence="2" key="2">
    <citation type="submission" date="2023-06" db="EMBL/GenBank/DDBJ databases">
        <authorList>
            <consortium name="Lawrence Berkeley National Laboratory"/>
            <person name="Haridas S."/>
            <person name="Hensen N."/>
            <person name="Bonometti L."/>
            <person name="Westerberg I."/>
            <person name="Brannstrom I.O."/>
            <person name="Guillou S."/>
            <person name="Cros-Aarteil S."/>
            <person name="Calhoun S."/>
            <person name="Kuo A."/>
            <person name="Mondo S."/>
            <person name="Pangilinan J."/>
            <person name="Riley R."/>
            <person name="Labutti K."/>
            <person name="Andreopoulos B."/>
            <person name="Lipzen A."/>
            <person name="Chen C."/>
            <person name="Yanf M."/>
            <person name="Daum C."/>
            <person name="Ng V."/>
            <person name="Clum A."/>
            <person name="Steindorff A."/>
            <person name="Ohm R."/>
            <person name="Martin F."/>
            <person name="Silar P."/>
            <person name="Natvig D."/>
            <person name="Lalanne C."/>
            <person name="Gautier V."/>
            <person name="Ament-Velasquez S.L."/>
            <person name="Kruys A."/>
            <person name="Hutchinson M.I."/>
            <person name="Powell A.J."/>
            <person name="Barry K."/>
            <person name="Miller A.N."/>
            <person name="Grigoriev I.V."/>
            <person name="Debuchy R."/>
            <person name="Gladieux P."/>
            <person name="Thoren M.H."/>
            <person name="Johannesson H."/>
        </authorList>
    </citation>
    <scope>NUCLEOTIDE SEQUENCE</scope>
    <source>
        <strain evidence="2">CBS 955.72</strain>
    </source>
</reference>
<dbReference type="AlphaFoldDB" id="A0AAJ0H5B4"/>
<evidence type="ECO:0000313" key="2">
    <source>
        <dbReference type="EMBL" id="KAK3339896.1"/>
    </source>
</evidence>
<proteinExistence type="predicted"/>
<accession>A0AAJ0H5B4</accession>
<sequence>MVSPRFRAESQRQETPGGLISEERAVSATELRSLGEVLTPAPPVLRIGHGLYATSAVTSVTSPNVRGALDIVWSCLAILELCTWSILRLNVPMQTIVSRRRGTYLRAIEHGC</sequence>
<gene>
    <name evidence="2" type="ORF">B0T25DRAFT_523567</name>
</gene>
<comment type="caution">
    <text evidence="2">The sequence shown here is derived from an EMBL/GenBank/DDBJ whole genome shotgun (WGS) entry which is preliminary data.</text>
</comment>
<dbReference type="EMBL" id="JAUIQD010000009">
    <property type="protein sequence ID" value="KAK3339896.1"/>
    <property type="molecule type" value="Genomic_DNA"/>
</dbReference>
<reference evidence="2" key="1">
    <citation type="journal article" date="2023" name="Mol. Phylogenet. Evol.">
        <title>Genome-scale phylogeny and comparative genomics of the fungal order Sordariales.</title>
        <authorList>
            <person name="Hensen N."/>
            <person name="Bonometti L."/>
            <person name="Westerberg I."/>
            <person name="Brannstrom I.O."/>
            <person name="Guillou S."/>
            <person name="Cros-Aarteil S."/>
            <person name="Calhoun S."/>
            <person name="Haridas S."/>
            <person name="Kuo A."/>
            <person name="Mondo S."/>
            <person name="Pangilinan J."/>
            <person name="Riley R."/>
            <person name="LaButti K."/>
            <person name="Andreopoulos B."/>
            <person name="Lipzen A."/>
            <person name="Chen C."/>
            <person name="Yan M."/>
            <person name="Daum C."/>
            <person name="Ng V."/>
            <person name="Clum A."/>
            <person name="Steindorff A."/>
            <person name="Ohm R.A."/>
            <person name="Martin F."/>
            <person name="Silar P."/>
            <person name="Natvig D.O."/>
            <person name="Lalanne C."/>
            <person name="Gautier V."/>
            <person name="Ament-Velasquez S.L."/>
            <person name="Kruys A."/>
            <person name="Hutchinson M.I."/>
            <person name="Powell A.J."/>
            <person name="Barry K."/>
            <person name="Miller A.N."/>
            <person name="Grigoriev I.V."/>
            <person name="Debuchy R."/>
            <person name="Gladieux P."/>
            <person name="Hiltunen Thoren M."/>
            <person name="Johannesson H."/>
        </authorList>
    </citation>
    <scope>NUCLEOTIDE SEQUENCE</scope>
    <source>
        <strain evidence="2">CBS 955.72</strain>
    </source>
</reference>
<feature type="compositionally biased region" description="Basic and acidic residues" evidence="1">
    <location>
        <begin position="1"/>
        <end position="12"/>
    </location>
</feature>
<organism evidence="2 3">
    <name type="scientific">Lasiosphaeria hispida</name>
    <dbReference type="NCBI Taxonomy" id="260671"/>
    <lineage>
        <taxon>Eukaryota</taxon>
        <taxon>Fungi</taxon>
        <taxon>Dikarya</taxon>
        <taxon>Ascomycota</taxon>
        <taxon>Pezizomycotina</taxon>
        <taxon>Sordariomycetes</taxon>
        <taxon>Sordariomycetidae</taxon>
        <taxon>Sordariales</taxon>
        <taxon>Lasiosphaeriaceae</taxon>
        <taxon>Lasiosphaeria</taxon>
    </lineage>
</organism>
<feature type="region of interest" description="Disordered" evidence="1">
    <location>
        <begin position="1"/>
        <end position="21"/>
    </location>
</feature>
<keyword evidence="3" id="KW-1185">Reference proteome</keyword>